<dbReference type="EMBL" id="CM000883">
    <property type="protein sequence ID" value="KQJ92212.1"/>
    <property type="molecule type" value="Genomic_DNA"/>
</dbReference>
<dbReference type="Proteomes" id="UP000008810">
    <property type="component" value="Chromosome 4"/>
</dbReference>
<sequence length="119" mass="12874">MGSCGACWAFAATAALESHNTIRRKSLMPPSEQELVDYDSKSSGCQGGEASDASDYAFERVMLYDKFQPLQAVTHGPVVVPIAIGNNATSLEDYAYAAGLYLRPRRSDIDYEMLLIGCG</sequence>
<evidence type="ECO:0000256" key="1">
    <source>
        <dbReference type="ARBA" id="ARBA00008455"/>
    </source>
</evidence>
<reference evidence="4" key="2">
    <citation type="submission" date="2017-06" db="EMBL/GenBank/DDBJ databases">
        <title>WGS assembly of Brachypodium distachyon.</title>
        <authorList>
            <consortium name="The International Brachypodium Initiative"/>
            <person name="Lucas S."/>
            <person name="Harmon-Smith M."/>
            <person name="Lail K."/>
            <person name="Tice H."/>
            <person name="Grimwood J."/>
            <person name="Bruce D."/>
            <person name="Barry K."/>
            <person name="Shu S."/>
            <person name="Lindquist E."/>
            <person name="Wang M."/>
            <person name="Pitluck S."/>
            <person name="Vogel J.P."/>
            <person name="Garvin D.F."/>
            <person name="Mockler T.C."/>
            <person name="Schmutz J."/>
            <person name="Rokhsar D."/>
            <person name="Bevan M.W."/>
        </authorList>
    </citation>
    <scope>NUCLEOTIDE SEQUENCE</scope>
    <source>
        <strain evidence="4">Bd21</strain>
    </source>
</reference>
<feature type="region of interest" description="Disordered" evidence="2">
    <location>
        <begin position="29"/>
        <end position="51"/>
    </location>
</feature>
<dbReference type="InterPro" id="IPR038765">
    <property type="entry name" value="Papain-like_cys_pep_sf"/>
</dbReference>
<accession>A0A0Q3F0S7</accession>
<proteinExistence type="inferred from homology"/>
<evidence type="ECO:0000313" key="4">
    <source>
        <dbReference type="EMBL" id="KQJ92212.1"/>
    </source>
</evidence>
<gene>
    <name evidence="4" type="ORF">BRADI_4g42273v3</name>
</gene>
<dbReference type="GO" id="GO:0008234">
    <property type="term" value="F:cysteine-type peptidase activity"/>
    <property type="evidence" value="ECO:0007669"/>
    <property type="project" value="InterPro"/>
</dbReference>
<keyword evidence="6" id="KW-1185">Reference proteome</keyword>
<dbReference type="Pfam" id="PF00112">
    <property type="entry name" value="Peptidase_C1"/>
    <property type="match status" value="1"/>
</dbReference>
<organism evidence="4">
    <name type="scientific">Brachypodium distachyon</name>
    <name type="common">Purple false brome</name>
    <name type="synonym">Trachynia distachya</name>
    <dbReference type="NCBI Taxonomy" id="15368"/>
    <lineage>
        <taxon>Eukaryota</taxon>
        <taxon>Viridiplantae</taxon>
        <taxon>Streptophyta</taxon>
        <taxon>Embryophyta</taxon>
        <taxon>Tracheophyta</taxon>
        <taxon>Spermatophyta</taxon>
        <taxon>Magnoliopsida</taxon>
        <taxon>Liliopsida</taxon>
        <taxon>Poales</taxon>
        <taxon>Poaceae</taxon>
        <taxon>BOP clade</taxon>
        <taxon>Pooideae</taxon>
        <taxon>Stipodae</taxon>
        <taxon>Brachypodieae</taxon>
        <taxon>Brachypodium</taxon>
    </lineage>
</organism>
<evidence type="ECO:0000259" key="3">
    <source>
        <dbReference type="Pfam" id="PF00112"/>
    </source>
</evidence>
<dbReference type="InterPro" id="IPR000668">
    <property type="entry name" value="Peptidase_C1A_C"/>
</dbReference>
<feature type="domain" description="Peptidase C1A papain C-terminal" evidence="3">
    <location>
        <begin position="2"/>
        <end position="59"/>
    </location>
</feature>
<name>A0A0Q3F0S7_BRADI</name>
<dbReference type="STRING" id="15368.A0A0Q3F0S7"/>
<dbReference type="InterPro" id="IPR013128">
    <property type="entry name" value="Peptidase_C1A"/>
</dbReference>
<protein>
    <recommendedName>
        <fullName evidence="3">Peptidase C1A papain C-terminal domain-containing protein</fullName>
    </recommendedName>
</protein>
<dbReference type="Gramene" id="KQJ92212">
    <property type="protein sequence ID" value="KQJ92212"/>
    <property type="gene ID" value="BRADI_4g42273v3"/>
</dbReference>
<dbReference type="SUPFAM" id="SSF54001">
    <property type="entry name" value="Cysteine proteinases"/>
    <property type="match status" value="1"/>
</dbReference>
<comment type="similarity">
    <text evidence="1">Belongs to the peptidase C1 family.</text>
</comment>
<reference evidence="4 5" key="1">
    <citation type="journal article" date="2010" name="Nature">
        <title>Genome sequencing and analysis of the model grass Brachypodium distachyon.</title>
        <authorList>
            <consortium name="International Brachypodium Initiative"/>
        </authorList>
    </citation>
    <scope>NUCLEOTIDE SEQUENCE [LARGE SCALE GENOMIC DNA]</scope>
    <source>
        <strain evidence="4 5">Bd21</strain>
    </source>
</reference>
<dbReference type="Gene3D" id="3.90.70.10">
    <property type="entry name" value="Cysteine proteinases"/>
    <property type="match status" value="1"/>
</dbReference>
<dbReference type="AlphaFoldDB" id="A0A0Q3F0S7"/>
<evidence type="ECO:0000313" key="6">
    <source>
        <dbReference type="Proteomes" id="UP000008810"/>
    </source>
</evidence>
<dbReference type="InParanoid" id="A0A0Q3F0S7"/>
<evidence type="ECO:0000256" key="2">
    <source>
        <dbReference type="SAM" id="MobiDB-lite"/>
    </source>
</evidence>
<reference evidence="5" key="3">
    <citation type="submission" date="2018-08" db="UniProtKB">
        <authorList>
            <consortium name="EnsemblPlants"/>
        </authorList>
    </citation>
    <scope>IDENTIFICATION</scope>
    <source>
        <strain evidence="5">cv. Bd21</strain>
    </source>
</reference>
<evidence type="ECO:0000313" key="5">
    <source>
        <dbReference type="EnsemblPlants" id="KQJ92212"/>
    </source>
</evidence>
<dbReference type="GO" id="GO:0006508">
    <property type="term" value="P:proteolysis"/>
    <property type="evidence" value="ECO:0007669"/>
    <property type="project" value="InterPro"/>
</dbReference>
<dbReference type="PANTHER" id="PTHR12411">
    <property type="entry name" value="CYSTEINE PROTEASE FAMILY C1-RELATED"/>
    <property type="match status" value="1"/>
</dbReference>
<dbReference type="EnsemblPlants" id="KQJ92212">
    <property type="protein sequence ID" value="KQJ92212"/>
    <property type="gene ID" value="BRADI_4g42273v3"/>
</dbReference>